<dbReference type="EMBL" id="PRDM01000002">
    <property type="protein sequence ID" value="MBE8725703.1"/>
    <property type="molecule type" value="Genomic_DNA"/>
</dbReference>
<organism evidence="1 2">
    <name type="scientific">Flavobacterium hungaricum</name>
    <dbReference type="NCBI Taxonomy" id="2082725"/>
    <lineage>
        <taxon>Bacteria</taxon>
        <taxon>Pseudomonadati</taxon>
        <taxon>Bacteroidota</taxon>
        <taxon>Flavobacteriia</taxon>
        <taxon>Flavobacteriales</taxon>
        <taxon>Flavobacteriaceae</taxon>
        <taxon>Flavobacterium</taxon>
    </lineage>
</organism>
<name>A0ABR9TK04_9FLAO</name>
<accession>A0ABR9TK04</accession>
<dbReference type="Proteomes" id="UP000640614">
    <property type="component" value="Unassembled WGS sequence"/>
</dbReference>
<evidence type="ECO:0000313" key="1">
    <source>
        <dbReference type="EMBL" id="MBE8725703.1"/>
    </source>
</evidence>
<gene>
    <name evidence="1" type="ORF">C4F50_12175</name>
</gene>
<proteinExistence type="predicted"/>
<comment type="caution">
    <text evidence="1">The sequence shown here is derived from an EMBL/GenBank/DDBJ whole genome shotgun (WGS) entry which is preliminary data.</text>
</comment>
<evidence type="ECO:0008006" key="3">
    <source>
        <dbReference type="Google" id="ProtNLM"/>
    </source>
</evidence>
<protein>
    <recommendedName>
        <fullName evidence="3">Lipoprotein</fullName>
    </recommendedName>
</protein>
<evidence type="ECO:0000313" key="2">
    <source>
        <dbReference type="Proteomes" id="UP000640614"/>
    </source>
</evidence>
<sequence>MKLKILVLVFFCFGCVDHNPNKTNLLTDKVSLSSTTDFIKAVNHPYFVSTFISKTISKKDLVFFDGHLNIKKEKNIPKNQYFIDLTQDQSKCCFKTIFTAVLILKTKAYDLQINFNHNVKIKFLGYQESKNEMVFYFKMNSENNSNYLNITKKTANKKFVFEITDYLKINDNLY</sequence>
<keyword evidence="2" id="KW-1185">Reference proteome</keyword>
<reference evidence="1 2" key="1">
    <citation type="submission" date="2018-07" db="EMBL/GenBank/DDBJ databases">
        <title>Genome assembly of strain KB82.</title>
        <authorList>
            <person name="Kukolya J."/>
            <person name="Horvath B."/>
            <person name="Nagy I."/>
            <person name="Toth A."/>
        </authorList>
    </citation>
    <scope>NUCLEOTIDE SEQUENCE [LARGE SCALE GENOMIC DNA]</scope>
    <source>
        <strain evidence="1 2">Kb82</strain>
    </source>
</reference>